<feature type="transmembrane region" description="Helical" evidence="1">
    <location>
        <begin position="115"/>
        <end position="135"/>
    </location>
</feature>
<evidence type="ECO:0000256" key="1">
    <source>
        <dbReference type="SAM" id="Phobius"/>
    </source>
</evidence>
<evidence type="ECO:0008006" key="4">
    <source>
        <dbReference type="Google" id="ProtNLM"/>
    </source>
</evidence>
<reference evidence="2 3" key="1">
    <citation type="submission" date="2018-09" db="EMBL/GenBank/DDBJ databases">
        <title>YIM 75507 draft genome.</title>
        <authorList>
            <person name="Tang S."/>
            <person name="Feng Y."/>
        </authorList>
    </citation>
    <scope>NUCLEOTIDE SEQUENCE [LARGE SCALE GENOMIC DNA]</scope>
    <source>
        <strain evidence="2 3">YIM 75507</strain>
    </source>
</reference>
<organism evidence="2 3">
    <name type="scientific">Bailinhaonella thermotolerans</name>
    <dbReference type="NCBI Taxonomy" id="1070861"/>
    <lineage>
        <taxon>Bacteria</taxon>
        <taxon>Bacillati</taxon>
        <taxon>Actinomycetota</taxon>
        <taxon>Actinomycetes</taxon>
        <taxon>Streptosporangiales</taxon>
        <taxon>Streptosporangiaceae</taxon>
        <taxon>Bailinhaonella</taxon>
    </lineage>
</organism>
<evidence type="ECO:0000313" key="2">
    <source>
        <dbReference type="EMBL" id="RJL26638.1"/>
    </source>
</evidence>
<keyword evidence="1" id="KW-0812">Transmembrane</keyword>
<dbReference type="AlphaFoldDB" id="A0A3A4AYF5"/>
<comment type="caution">
    <text evidence="2">The sequence shown here is derived from an EMBL/GenBank/DDBJ whole genome shotgun (WGS) entry which is preliminary data.</text>
</comment>
<dbReference type="EMBL" id="QZEY01000012">
    <property type="protein sequence ID" value="RJL26638.1"/>
    <property type="molecule type" value="Genomic_DNA"/>
</dbReference>
<keyword evidence="3" id="KW-1185">Reference proteome</keyword>
<evidence type="ECO:0000313" key="3">
    <source>
        <dbReference type="Proteomes" id="UP000265768"/>
    </source>
</evidence>
<protein>
    <recommendedName>
        <fullName evidence="4">C2H2-type domain-containing protein</fullName>
    </recommendedName>
</protein>
<accession>A0A3A4AYF5</accession>
<keyword evidence="1" id="KW-0472">Membrane</keyword>
<proteinExistence type="predicted"/>
<dbReference type="Proteomes" id="UP000265768">
    <property type="component" value="Unassembled WGS sequence"/>
</dbReference>
<keyword evidence="1" id="KW-1133">Transmembrane helix</keyword>
<name>A0A3A4AYF5_9ACTN</name>
<sequence length="145" mass="16067">MITVREEYAEREVWPFECLDCRQVWELEYLVRHVTDGHGNDVAVWSRNGVPVQPPWCEPRCPACDGVSITTFPAGYLDFHPQLRMTAPGLETAEAPPVSVLPGRTGPGAGSGGRLLLLFALVTIAVLVFAGYEFYEYTLLPAVHH</sequence>
<gene>
    <name evidence="2" type="ORF">D5H75_27070</name>
</gene>